<keyword evidence="1" id="KW-0472">Membrane</keyword>
<gene>
    <name evidence="2" type="ORF">BCV71DRAFT_108285</name>
</gene>
<dbReference type="Proteomes" id="UP000242381">
    <property type="component" value="Unassembled WGS sequence"/>
</dbReference>
<reference evidence="2 3" key="1">
    <citation type="journal article" date="2016" name="Proc. Natl. Acad. Sci. U.S.A.">
        <title>Lipid metabolic changes in an early divergent fungus govern the establishment of a mutualistic symbiosis with endobacteria.</title>
        <authorList>
            <person name="Lastovetsky O.A."/>
            <person name="Gaspar M.L."/>
            <person name="Mondo S.J."/>
            <person name="LaButti K.M."/>
            <person name="Sandor L."/>
            <person name="Grigoriev I.V."/>
            <person name="Henry S.A."/>
            <person name="Pawlowska T.E."/>
        </authorList>
    </citation>
    <scope>NUCLEOTIDE SEQUENCE [LARGE SCALE GENOMIC DNA]</scope>
    <source>
        <strain evidence="2 3">ATCC 11559</strain>
    </source>
</reference>
<keyword evidence="1" id="KW-1133">Transmembrane helix</keyword>
<sequence>MPITTSQPVMSCYSTAPLKLHIKLDKSVFLQSFWKVKSHHSTFSVFHHFLLLFILKFTQYRLYLCSLLRK</sequence>
<dbReference type="AlphaFoldDB" id="A0A1X0S4E0"/>
<keyword evidence="1" id="KW-0812">Transmembrane</keyword>
<name>A0A1X0S4E0_RHIZD</name>
<evidence type="ECO:0000313" key="3">
    <source>
        <dbReference type="Proteomes" id="UP000242381"/>
    </source>
</evidence>
<feature type="transmembrane region" description="Helical" evidence="1">
    <location>
        <begin position="45"/>
        <end position="64"/>
    </location>
</feature>
<protein>
    <submittedName>
        <fullName evidence="2">Uncharacterized protein</fullName>
    </submittedName>
</protein>
<evidence type="ECO:0000256" key="1">
    <source>
        <dbReference type="SAM" id="Phobius"/>
    </source>
</evidence>
<dbReference type="EMBL" id="KV921318">
    <property type="protein sequence ID" value="ORE19049.1"/>
    <property type="molecule type" value="Genomic_DNA"/>
</dbReference>
<organism evidence="2 3">
    <name type="scientific">Rhizopus microsporus</name>
    <dbReference type="NCBI Taxonomy" id="58291"/>
    <lineage>
        <taxon>Eukaryota</taxon>
        <taxon>Fungi</taxon>
        <taxon>Fungi incertae sedis</taxon>
        <taxon>Mucoromycota</taxon>
        <taxon>Mucoromycotina</taxon>
        <taxon>Mucoromycetes</taxon>
        <taxon>Mucorales</taxon>
        <taxon>Mucorineae</taxon>
        <taxon>Rhizopodaceae</taxon>
        <taxon>Rhizopus</taxon>
    </lineage>
</organism>
<accession>A0A1X0S4E0</accession>
<proteinExistence type="predicted"/>
<evidence type="ECO:0000313" key="2">
    <source>
        <dbReference type="EMBL" id="ORE19049.1"/>
    </source>
</evidence>